<dbReference type="Proteomes" id="UP001460270">
    <property type="component" value="Unassembled WGS sequence"/>
</dbReference>
<evidence type="ECO:0000256" key="2">
    <source>
        <dbReference type="SAM" id="MobiDB-lite"/>
    </source>
</evidence>
<comment type="caution">
    <text evidence="3">The sequence shown here is derived from an EMBL/GenBank/DDBJ whole genome shotgun (WGS) entry which is preliminary data.</text>
</comment>
<gene>
    <name evidence="3" type="ORF">WMY93_033044</name>
</gene>
<feature type="region of interest" description="Disordered" evidence="2">
    <location>
        <begin position="255"/>
        <end position="274"/>
    </location>
</feature>
<dbReference type="EMBL" id="JBBPFD010000116">
    <property type="protein sequence ID" value="KAK7880309.1"/>
    <property type="molecule type" value="Genomic_DNA"/>
</dbReference>
<feature type="coiled-coil region" evidence="1">
    <location>
        <begin position="9"/>
        <end position="43"/>
    </location>
</feature>
<evidence type="ECO:0000256" key="1">
    <source>
        <dbReference type="SAM" id="Coils"/>
    </source>
</evidence>
<proteinExistence type="predicted"/>
<sequence>MLCYLEDSEAKLKLERARFLNKISSLEEQLRIQTENKNAQTEAYTKCEREILSYLEVVEAKLQAQISIDQGYADEISKCESLIRLLMSLNTQLQENGRFLEVDKAVITEEMNDKISSLEEQLRIQIEKNNTQTRAYSECEKEMLCYLEAVEAKLEAQPKTDQYCTNNEKGQLENYKQTIQDVKEQMRLQKEQDSAKILSLKSAYDLLQNNTLSFESQIMSSQESLENQMQLYELKMKDNAEEMQRLKKQNLCIPKRSPVSQESKQRTTRNCRFP</sequence>
<evidence type="ECO:0000313" key="3">
    <source>
        <dbReference type="EMBL" id="KAK7880309.1"/>
    </source>
</evidence>
<feature type="coiled-coil region" evidence="1">
    <location>
        <begin position="222"/>
        <end position="249"/>
    </location>
</feature>
<accession>A0AAW0MJP0</accession>
<evidence type="ECO:0000313" key="4">
    <source>
        <dbReference type="Proteomes" id="UP001460270"/>
    </source>
</evidence>
<feature type="coiled-coil region" evidence="1">
    <location>
        <begin position="165"/>
        <end position="192"/>
    </location>
</feature>
<dbReference type="AlphaFoldDB" id="A0AAW0MJP0"/>
<keyword evidence="4" id="KW-1185">Reference proteome</keyword>
<protein>
    <submittedName>
        <fullName evidence="3">Uncharacterized protein</fullName>
    </submittedName>
</protein>
<organism evidence="3 4">
    <name type="scientific">Mugilogobius chulae</name>
    <name type="common">yellowstripe goby</name>
    <dbReference type="NCBI Taxonomy" id="88201"/>
    <lineage>
        <taxon>Eukaryota</taxon>
        <taxon>Metazoa</taxon>
        <taxon>Chordata</taxon>
        <taxon>Craniata</taxon>
        <taxon>Vertebrata</taxon>
        <taxon>Euteleostomi</taxon>
        <taxon>Actinopterygii</taxon>
        <taxon>Neopterygii</taxon>
        <taxon>Teleostei</taxon>
        <taxon>Neoteleostei</taxon>
        <taxon>Acanthomorphata</taxon>
        <taxon>Gobiaria</taxon>
        <taxon>Gobiiformes</taxon>
        <taxon>Gobioidei</taxon>
        <taxon>Gobiidae</taxon>
        <taxon>Gobionellinae</taxon>
        <taxon>Mugilogobius</taxon>
    </lineage>
</organism>
<keyword evidence="1" id="KW-0175">Coiled coil</keyword>
<name>A0AAW0MJP0_9GOBI</name>
<reference evidence="4" key="1">
    <citation type="submission" date="2024-04" db="EMBL/GenBank/DDBJ databases">
        <title>Salinicola lusitanus LLJ914,a marine bacterium isolated from the Okinawa Trough.</title>
        <authorList>
            <person name="Li J."/>
        </authorList>
    </citation>
    <scope>NUCLEOTIDE SEQUENCE [LARGE SCALE GENOMIC DNA]</scope>
</reference>